<dbReference type="Pfam" id="PF17781">
    <property type="entry name" value="RPN1_RPN2_N"/>
    <property type="match status" value="1"/>
</dbReference>
<dbReference type="Proteomes" id="UP001141552">
    <property type="component" value="Unassembled WGS sequence"/>
</dbReference>
<evidence type="ECO:0000313" key="2">
    <source>
        <dbReference type="EMBL" id="KAJ4841854.1"/>
    </source>
</evidence>
<sequence>MVDDNSSKIVLEALKIGKKDPPEALTREQIDKLFELLFQVQPGDYDKLRSVLQDYDGSPLLRRYEGGVPDRDRYQQESDIKELRVKLQGVTRSIHWKPKLLDFVKPYYEALKACHETMADSDSRKHLADILSVLAPTTSPGESLDYKLLGSTDDVLGSWGPGYVFCDCEGDCEGNCKDACWSDSEDDCGSKCKSQCGRDCQSDCGRKEQTSAALALRRSNAIHRQLKKLERFDGDRIEIDGVCAFPTYGPDFSFNPAIHGSMKEYDCFNELAMKLARDVCEYNNCIEDVYRQLVFKRLVKAIVYPQQHFFITLEATVMGHLNLVQAEVRYGCFYVKDYGVEFIIHKIQSFYQVTEREREREDEGPAYQFTEKETFQ</sequence>
<reference evidence="2" key="1">
    <citation type="submission" date="2022-02" db="EMBL/GenBank/DDBJ databases">
        <authorList>
            <person name="Henning P.M."/>
            <person name="McCubbin A.G."/>
            <person name="Shore J.S."/>
        </authorList>
    </citation>
    <scope>NUCLEOTIDE SEQUENCE</scope>
    <source>
        <strain evidence="2">F60SS</strain>
        <tissue evidence="2">Leaves</tissue>
    </source>
</reference>
<dbReference type="AlphaFoldDB" id="A0A9Q0G3V2"/>
<evidence type="ECO:0000313" key="3">
    <source>
        <dbReference type="Proteomes" id="UP001141552"/>
    </source>
</evidence>
<feature type="domain" description="RPN1 N-terminal" evidence="1">
    <location>
        <begin position="69"/>
        <end position="164"/>
    </location>
</feature>
<evidence type="ECO:0000259" key="1">
    <source>
        <dbReference type="Pfam" id="PF17781"/>
    </source>
</evidence>
<gene>
    <name evidence="2" type="ORF">Tsubulata_030807</name>
</gene>
<name>A0A9Q0G3V2_9ROSI</name>
<dbReference type="OrthoDB" id="1721204at2759"/>
<keyword evidence="3" id="KW-1185">Reference proteome</keyword>
<accession>A0A9Q0G3V2</accession>
<proteinExistence type="predicted"/>
<dbReference type="InterPro" id="IPR040892">
    <property type="entry name" value="RPN1_N"/>
</dbReference>
<comment type="caution">
    <text evidence="2">The sequence shown here is derived from an EMBL/GenBank/DDBJ whole genome shotgun (WGS) entry which is preliminary data.</text>
</comment>
<protein>
    <recommendedName>
        <fullName evidence="1">RPN1 N-terminal domain-containing protein</fullName>
    </recommendedName>
</protein>
<organism evidence="2 3">
    <name type="scientific">Turnera subulata</name>
    <dbReference type="NCBI Taxonomy" id="218843"/>
    <lineage>
        <taxon>Eukaryota</taxon>
        <taxon>Viridiplantae</taxon>
        <taxon>Streptophyta</taxon>
        <taxon>Embryophyta</taxon>
        <taxon>Tracheophyta</taxon>
        <taxon>Spermatophyta</taxon>
        <taxon>Magnoliopsida</taxon>
        <taxon>eudicotyledons</taxon>
        <taxon>Gunneridae</taxon>
        <taxon>Pentapetalae</taxon>
        <taxon>rosids</taxon>
        <taxon>fabids</taxon>
        <taxon>Malpighiales</taxon>
        <taxon>Passifloraceae</taxon>
        <taxon>Turnera</taxon>
    </lineage>
</organism>
<reference evidence="2" key="2">
    <citation type="journal article" date="2023" name="Plants (Basel)">
        <title>Annotation of the Turnera subulata (Passifloraceae) Draft Genome Reveals the S-Locus Evolved after the Divergence of Turneroideae from Passifloroideae in a Stepwise Manner.</title>
        <authorList>
            <person name="Henning P.M."/>
            <person name="Roalson E.H."/>
            <person name="Mir W."/>
            <person name="McCubbin A.G."/>
            <person name="Shore J.S."/>
        </authorList>
    </citation>
    <scope>NUCLEOTIDE SEQUENCE</scope>
    <source>
        <strain evidence="2">F60SS</strain>
    </source>
</reference>
<dbReference type="EMBL" id="JAKUCV010002660">
    <property type="protein sequence ID" value="KAJ4841854.1"/>
    <property type="molecule type" value="Genomic_DNA"/>
</dbReference>